<feature type="non-terminal residue" evidence="1">
    <location>
        <position position="1"/>
    </location>
</feature>
<gene>
    <name evidence="1" type="ORF">SPARVUS_LOCUS16560013</name>
</gene>
<keyword evidence="2" id="KW-1185">Reference proteome</keyword>
<proteinExistence type="predicted"/>
<protein>
    <submittedName>
        <fullName evidence="1">Uncharacterized protein</fullName>
    </submittedName>
</protein>
<dbReference type="Proteomes" id="UP001162483">
    <property type="component" value="Unassembled WGS sequence"/>
</dbReference>
<comment type="caution">
    <text evidence="1">The sequence shown here is derived from an EMBL/GenBank/DDBJ whole genome shotgun (WGS) entry which is preliminary data.</text>
</comment>
<reference evidence="1" key="1">
    <citation type="submission" date="2023-05" db="EMBL/GenBank/DDBJ databases">
        <authorList>
            <person name="Stuckert A."/>
        </authorList>
    </citation>
    <scope>NUCLEOTIDE SEQUENCE</scope>
</reference>
<dbReference type="EMBL" id="CATNWA010021787">
    <property type="protein sequence ID" value="CAI9623938.1"/>
    <property type="molecule type" value="Genomic_DNA"/>
</dbReference>
<organism evidence="1 2">
    <name type="scientific">Staurois parvus</name>
    <dbReference type="NCBI Taxonomy" id="386267"/>
    <lineage>
        <taxon>Eukaryota</taxon>
        <taxon>Metazoa</taxon>
        <taxon>Chordata</taxon>
        <taxon>Craniata</taxon>
        <taxon>Vertebrata</taxon>
        <taxon>Euteleostomi</taxon>
        <taxon>Amphibia</taxon>
        <taxon>Batrachia</taxon>
        <taxon>Anura</taxon>
        <taxon>Neobatrachia</taxon>
        <taxon>Ranoidea</taxon>
        <taxon>Ranidae</taxon>
        <taxon>Staurois</taxon>
    </lineage>
</organism>
<evidence type="ECO:0000313" key="1">
    <source>
        <dbReference type="EMBL" id="CAI9623938.1"/>
    </source>
</evidence>
<evidence type="ECO:0000313" key="2">
    <source>
        <dbReference type="Proteomes" id="UP001162483"/>
    </source>
</evidence>
<name>A0ABN9HQ70_9NEOB</name>
<accession>A0ABN9HQ70</accession>
<sequence>SDTASGKECRECLTVFTQNHNTDVTWLVKTLSETSSFQYVTVCCYISHLAEDVWKSLVYESSIVTLHLLCSSWDPLLDLTDLKDFLDYSRAKLGSENLKVVITGVENIHLERQITAWWMTGRYQDCEHLTLSKAEIKSLTEHKINPLSVERRMANKLRHIHHILKEASEKYNKRILELYHGFSRELNDSLGIVSRSTNSDFSWITELLHSDNFKDLGLDVKPFTIDNGLFYSGLYFFAFLYFIKKRGQIDEADAEDMQMIQKYKSHFGKDNMIIVIDNVEDSSDQQKKQILKSYPDIEDLYHNIFLFSHQEKSSEYETLLSALLNINITRPQQAGTLMPIQRNYIPPTQENEKVKPAIPSRQKFAAVTPELRYFYELPEAWHVYCYKQQEV</sequence>